<reference evidence="3" key="1">
    <citation type="submission" date="2023-03" db="UniProtKB">
        <authorList>
            <consortium name="WormBaseParasite"/>
        </authorList>
    </citation>
    <scope>IDENTIFICATION</scope>
</reference>
<feature type="compositionally biased region" description="Basic and acidic residues" evidence="1">
    <location>
        <begin position="633"/>
        <end position="642"/>
    </location>
</feature>
<feature type="compositionally biased region" description="Polar residues" evidence="1">
    <location>
        <begin position="657"/>
        <end position="666"/>
    </location>
</feature>
<accession>A0A9J2PNM2</accession>
<evidence type="ECO:0000313" key="2">
    <source>
        <dbReference type="Proteomes" id="UP000036681"/>
    </source>
</evidence>
<evidence type="ECO:0000313" key="3">
    <source>
        <dbReference type="WBParaSite" id="ALUE_0001113601-mRNA-1"/>
    </source>
</evidence>
<dbReference type="AlphaFoldDB" id="A0A9J2PNM2"/>
<protein>
    <submittedName>
        <fullName evidence="3">PP1-binding domain-containing protein</fullName>
    </submittedName>
</protein>
<feature type="region of interest" description="Disordered" evidence="1">
    <location>
        <begin position="353"/>
        <end position="439"/>
    </location>
</feature>
<evidence type="ECO:0000256" key="1">
    <source>
        <dbReference type="SAM" id="MobiDB-lite"/>
    </source>
</evidence>
<proteinExistence type="predicted"/>
<feature type="compositionally biased region" description="Basic and acidic residues" evidence="1">
    <location>
        <begin position="395"/>
        <end position="423"/>
    </location>
</feature>
<sequence>MVEKPALRDVAMEKCCMMQAAVRLKCHLCLESGKMLSDDDIYNIPSVPKFADLRRVGQGESANDSDTTIGDGYFDVSGVIVGSVSSSLPNALHIVKRAKEESTHGSNKENEPAQKKQEDSDESMFGLAKLAMFRPPKQHQRAMSTEPALVRQSHEDGRRLVRPRASSTDTSRQRNVMPPNDQELKQRIPVRRSVPAVLHPIGHDRMRNPSGDARTQSIGKSSGLAVIRHAKPVMGTTRTAAIQHRLQRADPGAYHGPQTRARTMLDKRAITSTADLNVIEQREIEKKPQVAGKTEQEQRAVVSNSSIHARTALGPAQVSERKNGAPIAGVGALESQSQATGANVVVKGETKSTCAVGGGHVPRDRTRRNASQQKGPVRMMRVSTTSSKGLPSVGSERRFRESVTRRERGGESLERELNTEQHQVKQIPKELPNPNPPMNLLLKEQKRAIGSASGNLLKPLARRSENRPQTKVAGRMRGSGRMEASETGHVGEKGPAQTFHRRPSSHLTEAEREALFKRLSTPRNVVAKNVAHAAGGTPKKASVKTTAKPDGKRRHVIHLSRSPVPGHPATRGLYGPVRRPRSNPGSRHSSRPGSAIDSESVDQQGPSGVEPQSVKTKIVSLKPVDAKGCNEASHMKLAEHKSSGGRGDMGGRAEVGISSSGARKLR</sequence>
<feature type="compositionally biased region" description="Basic and acidic residues" evidence="1">
    <location>
        <begin position="98"/>
        <end position="118"/>
    </location>
</feature>
<feature type="region of interest" description="Disordered" evidence="1">
    <location>
        <begin position="98"/>
        <end position="122"/>
    </location>
</feature>
<feature type="region of interest" description="Disordered" evidence="1">
    <location>
        <begin position="135"/>
        <end position="181"/>
    </location>
</feature>
<organism evidence="2 3">
    <name type="scientific">Ascaris lumbricoides</name>
    <name type="common">Giant roundworm</name>
    <dbReference type="NCBI Taxonomy" id="6252"/>
    <lineage>
        <taxon>Eukaryota</taxon>
        <taxon>Metazoa</taxon>
        <taxon>Ecdysozoa</taxon>
        <taxon>Nematoda</taxon>
        <taxon>Chromadorea</taxon>
        <taxon>Rhabditida</taxon>
        <taxon>Spirurina</taxon>
        <taxon>Ascaridomorpha</taxon>
        <taxon>Ascaridoidea</taxon>
        <taxon>Ascarididae</taxon>
        <taxon>Ascaris</taxon>
    </lineage>
</organism>
<dbReference type="WBParaSite" id="ALUE_0001113601-mRNA-1">
    <property type="protein sequence ID" value="ALUE_0001113601-mRNA-1"/>
    <property type="gene ID" value="ALUE_0001113601"/>
</dbReference>
<keyword evidence="2" id="KW-1185">Reference proteome</keyword>
<name>A0A9J2PNM2_ASCLU</name>
<feature type="region of interest" description="Disordered" evidence="1">
    <location>
        <begin position="453"/>
        <end position="666"/>
    </location>
</feature>
<feature type="region of interest" description="Disordered" evidence="1">
    <location>
        <begin position="201"/>
        <end position="220"/>
    </location>
</feature>
<dbReference type="Proteomes" id="UP000036681">
    <property type="component" value="Unplaced"/>
</dbReference>
<feature type="compositionally biased region" description="Basic and acidic residues" evidence="1">
    <location>
        <begin position="483"/>
        <end position="492"/>
    </location>
</feature>
<feature type="compositionally biased region" description="Polar residues" evidence="1">
    <location>
        <begin position="165"/>
        <end position="174"/>
    </location>
</feature>